<dbReference type="InterPro" id="IPR047779">
    <property type="entry name" value="AgaR-like"/>
</dbReference>
<dbReference type="InterPro" id="IPR036390">
    <property type="entry name" value="WH_DNA-bd_sf"/>
</dbReference>
<keyword evidence="1" id="KW-0805">Transcription regulation</keyword>
<reference evidence="5 6" key="1">
    <citation type="journal article" date="2017" name="Antonie Van Leeuwenhoek">
        <title>Phylogenomic resolution of the bacterial genus Pantoea and its relationship with Erwinia and Tatumella.</title>
        <authorList>
            <person name="Palmer M."/>
            <person name="Steenkamp E.T."/>
            <person name="Coetzee M.P."/>
            <person name="Chan W.Y."/>
            <person name="van Zyl E."/>
            <person name="De Maayer P."/>
            <person name="Coutinho T.A."/>
            <person name="Blom J."/>
            <person name="Smits T.H."/>
            <person name="Duffy B."/>
            <person name="Venter S.N."/>
        </authorList>
    </citation>
    <scope>NUCLEOTIDE SEQUENCE [LARGE SCALE GENOMIC DNA]</scope>
    <source>
        <strain evidence="5 6">LMG 2657</strain>
    </source>
</reference>
<dbReference type="SMART" id="SM01134">
    <property type="entry name" value="DeoRC"/>
    <property type="match status" value="1"/>
</dbReference>
<dbReference type="InterPro" id="IPR014036">
    <property type="entry name" value="DeoR-like_C"/>
</dbReference>
<dbReference type="Gene3D" id="3.40.50.1360">
    <property type="match status" value="1"/>
</dbReference>
<keyword evidence="2" id="KW-0238">DNA-binding</keyword>
<dbReference type="InterPro" id="IPR018356">
    <property type="entry name" value="Tscrpt_reg_HTH_DeoR_CS"/>
</dbReference>
<dbReference type="GO" id="GO:0003700">
    <property type="term" value="F:DNA-binding transcription factor activity"/>
    <property type="evidence" value="ECO:0007669"/>
    <property type="project" value="InterPro"/>
</dbReference>
<dbReference type="InterPro" id="IPR001034">
    <property type="entry name" value="DeoR_HTH"/>
</dbReference>
<evidence type="ECO:0000256" key="3">
    <source>
        <dbReference type="ARBA" id="ARBA00023163"/>
    </source>
</evidence>
<sequence>MINTEQRRESIIEQLRREGVVRVEDLSALYNVSSVTIRNDLRWLEKSGCAIRGYGGAQLNRQFVFDRPLEDKGKINRDVKFAIAKAAAALINDGEAVIIDSGSTTSLMTRHLDKQKDLVVMTNAINIAYELASRENIHLMVLGGNVRSASWSIDGPTAEQHIRQYRFDKLFLGVDGFDLTSGITTPQLGEAQINRAMCDVSREIIAVADSSKFGRTSFCLIREVERIHRLVTDSAISEQYVRALEKMGVEIIIADR</sequence>
<organism evidence="5 6">
    <name type="scientific">Pantoea cypripedii</name>
    <name type="common">Pectobacterium cypripedii</name>
    <name type="synonym">Erwinia cypripedii</name>
    <dbReference type="NCBI Taxonomy" id="55209"/>
    <lineage>
        <taxon>Bacteria</taxon>
        <taxon>Pseudomonadati</taxon>
        <taxon>Pseudomonadota</taxon>
        <taxon>Gammaproteobacteria</taxon>
        <taxon>Enterobacterales</taxon>
        <taxon>Erwiniaceae</taxon>
        <taxon>Pantoea</taxon>
    </lineage>
</organism>
<dbReference type="Gene3D" id="1.10.10.10">
    <property type="entry name" value="Winged helix-like DNA-binding domain superfamily/Winged helix DNA-binding domain"/>
    <property type="match status" value="1"/>
</dbReference>
<evidence type="ECO:0000313" key="6">
    <source>
        <dbReference type="Proteomes" id="UP000193749"/>
    </source>
</evidence>
<dbReference type="STRING" id="55209.HA50_09635"/>
<evidence type="ECO:0000256" key="1">
    <source>
        <dbReference type="ARBA" id="ARBA00023015"/>
    </source>
</evidence>
<dbReference type="GO" id="GO:0003677">
    <property type="term" value="F:DNA binding"/>
    <property type="evidence" value="ECO:0007669"/>
    <property type="project" value="UniProtKB-KW"/>
</dbReference>
<dbReference type="OrthoDB" id="5685843at2"/>
<dbReference type="PROSITE" id="PS51000">
    <property type="entry name" value="HTH_DEOR_2"/>
    <property type="match status" value="1"/>
</dbReference>
<accession>A0A1X1EUZ6</accession>
<proteinExistence type="predicted"/>
<dbReference type="Proteomes" id="UP000193749">
    <property type="component" value="Unassembled WGS sequence"/>
</dbReference>
<evidence type="ECO:0000313" key="5">
    <source>
        <dbReference type="EMBL" id="ORM93595.1"/>
    </source>
</evidence>
<dbReference type="SUPFAM" id="SSF100950">
    <property type="entry name" value="NagB/RpiA/CoA transferase-like"/>
    <property type="match status" value="1"/>
</dbReference>
<keyword evidence="3" id="KW-0804">Transcription</keyword>
<protein>
    <submittedName>
        <fullName evidence="5">DeoR family transcriptional regulator</fullName>
    </submittedName>
</protein>
<dbReference type="RefSeq" id="WP_084874739.1">
    <property type="nucleotide sequence ID" value="NZ_JAGGMY010000001.1"/>
</dbReference>
<gene>
    <name evidence="5" type="ORF">HA50_09635</name>
</gene>
<dbReference type="InterPro" id="IPR050313">
    <property type="entry name" value="Carb_Metab_HTH_regulators"/>
</dbReference>
<dbReference type="PANTHER" id="PTHR30363">
    <property type="entry name" value="HTH-TYPE TRANSCRIPTIONAL REGULATOR SRLR-RELATED"/>
    <property type="match status" value="1"/>
</dbReference>
<dbReference type="Pfam" id="PF08220">
    <property type="entry name" value="HTH_DeoR"/>
    <property type="match status" value="1"/>
</dbReference>
<evidence type="ECO:0000259" key="4">
    <source>
        <dbReference type="PROSITE" id="PS51000"/>
    </source>
</evidence>
<dbReference type="InterPro" id="IPR036388">
    <property type="entry name" value="WH-like_DNA-bd_sf"/>
</dbReference>
<comment type="caution">
    <text evidence="5">The sequence shown here is derived from an EMBL/GenBank/DDBJ whole genome shotgun (WGS) entry which is preliminary data.</text>
</comment>
<dbReference type="SUPFAM" id="SSF46785">
    <property type="entry name" value="Winged helix' DNA-binding domain"/>
    <property type="match status" value="1"/>
</dbReference>
<evidence type="ECO:0000256" key="2">
    <source>
        <dbReference type="ARBA" id="ARBA00023125"/>
    </source>
</evidence>
<dbReference type="PANTHER" id="PTHR30363:SF44">
    <property type="entry name" value="AGA OPERON TRANSCRIPTIONAL REPRESSOR-RELATED"/>
    <property type="match status" value="1"/>
</dbReference>
<dbReference type="SMART" id="SM00420">
    <property type="entry name" value="HTH_DEOR"/>
    <property type="match status" value="1"/>
</dbReference>
<dbReference type="Pfam" id="PF00455">
    <property type="entry name" value="DeoRC"/>
    <property type="match status" value="1"/>
</dbReference>
<keyword evidence="6" id="KW-1185">Reference proteome</keyword>
<dbReference type="EMBL" id="MLJI01000001">
    <property type="protein sequence ID" value="ORM93595.1"/>
    <property type="molecule type" value="Genomic_DNA"/>
</dbReference>
<dbReference type="InterPro" id="IPR037171">
    <property type="entry name" value="NagB/RpiA_transferase-like"/>
</dbReference>
<dbReference type="NCBIfam" id="NF040755">
    <property type="entry name" value="AgaR"/>
    <property type="match status" value="1"/>
</dbReference>
<dbReference type="PROSITE" id="PS00894">
    <property type="entry name" value="HTH_DEOR_1"/>
    <property type="match status" value="1"/>
</dbReference>
<feature type="domain" description="HTH deoR-type" evidence="4">
    <location>
        <begin position="4"/>
        <end position="59"/>
    </location>
</feature>
<name>A0A1X1EUZ6_PANCY</name>
<dbReference type="AlphaFoldDB" id="A0A1X1EUZ6"/>